<dbReference type="RefSeq" id="WP_380604642.1">
    <property type="nucleotide sequence ID" value="NZ_JBHSDU010000015.1"/>
</dbReference>
<dbReference type="InterPro" id="IPR043693">
    <property type="entry name" value="UbiV"/>
</dbReference>
<dbReference type="Proteomes" id="UP001595904">
    <property type="component" value="Unassembled WGS sequence"/>
</dbReference>
<feature type="binding site" evidence="1">
    <location>
        <position position="40"/>
    </location>
    <ligand>
        <name>[4Fe-4S] cluster</name>
        <dbReference type="ChEBI" id="CHEBI:49883"/>
    </ligand>
</feature>
<name>A0ABV8T3W3_9GAMM</name>
<feature type="binding site" evidence="1">
    <location>
        <position position="174"/>
    </location>
    <ligand>
        <name>[4Fe-4S] cluster</name>
        <dbReference type="ChEBI" id="CHEBI:49883"/>
    </ligand>
</feature>
<dbReference type="PANTHER" id="PTHR30217">
    <property type="entry name" value="PEPTIDASE U32 FAMILY"/>
    <property type="match status" value="1"/>
</dbReference>
<dbReference type="HAMAP" id="MF_02233">
    <property type="entry name" value="UbiV"/>
    <property type="match status" value="1"/>
</dbReference>
<evidence type="ECO:0000313" key="3">
    <source>
        <dbReference type="Proteomes" id="UP001595904"/>
    </source>
</evidence>
<organism evidence="2 3">
    <name type="scientific">Steroidobacter flavus</name>
    <dbReference type="NCBI Taxonomy" id="1842136"/>
    <lineage>
        <taxon>Bacteria</taxon>
        <taxon>Pseudomonadati</taxon>
        <taxon>Pseudomonadota</taxon>
        <taxon>Gammaproteobacteria</taxon>
        <taxon>Steroidobacterales</taxon>
        <taxon>Steroidobacteraceae</taxon>
        <taxon>Steroidobacter</taxon>
    </lineage>
</organism>
<comment type="subunit">
    <text evidence="1">Forms a heterodimer with UbiU.</text>
</comment>
<feature type="binding site" evidence="1">
    <location>
        <position position="191"/>
    </location>
    <ligand>
        <name>[4Fe-4S] cluster</name>
        <dbReference type="ChEBI" id="CHEBI:49883"/>
    </ligand>
</feature>
<sequence length="300" mass="32625">MMKLAVGPILYLWERTDALSFYESLCQTPVDIVYLGEVVCSKRRVLERDDWLDVAHMLTQAGKEVVISTLALIEAESELATLARQIDSAPRLFEANDYAAVEYAAGRPFVAGPHLNVYNTSTLDLLARQGARRWVAPVELPLDTVAKLAATRPAGLEIEMFAYGRLPLAFSARCFTARSHNLAKDDCGFICGSYPDGLTLYSREEQPFLTLNGIQTQSASVQNLHPHVSSLRAAGVDVLRLSPHSLGFLDVVRAFDEAINTTSAAAFPEPYLPGGYCDGYLGGAAGIARAAHERGLRAPP</sequence>
<reference evidence="3" key="1">
    <citation type="journal article" date="2019" name="Int. J. Syst. Evol. Microbiol.">
        <title>The Global Catalogue of Microorganisms (GCM) 10K type strain sequencing project: providing services to taxonomists for standard genome sequencing and annotation.</title>
        <authorList>
            <consortium name="The Broad Institute Genomics Platform"/>
            <consortium name="The Broad Institute Genome Sequencing Center for Infectious Disease"/>
            <person name="Wu L."/>
            <person name="Ma J."/>
        </authorList>
    </citation>
    <scope>NUCLEOTIDE SEQUENCE [LARGE SCALE GENOMIC DNA]</scope>
    <source>
        <strain evidence="3">CGMCC 1.10759</strain>
    </source>
</reference>
<comment type="function">
    <text evidence="1">Required for O(2)-independent ubiquinone (coenzyme Q) biosynthesis. Together with UbiU, is essential for the C6-hydroxylation reaction in the oxygen-independent ubiquinone biosynthesis pathway.</text>
</comment>
<dbReference type="Pfam" id="PF01136">
    <property type="entry name" value="Peptidase_U32"/>
    <property type="match status" value="1"/>
</dbReference>
<dbReference type="InterPro" id="IPR001539">
    <property type="entry name" value="Peptidase_U32"/>
</dbReference>
<evidence type="ECO:0000313" key="2">
    <source>
        <dbReference type="EMBL" id="MFC4313902.1"/>
    </source>
</evidence>
<gene>
    <name evidence="1" type="primary">ubiV</name>
    <name evidence="2" type="ORF">ACFPN2_32810</name>
</gene>
<proteinExistence type="inferred from homology"/>
<dbReference type="PANTHER" id="PTHR30217:SF11">
    <property type="entry name" value="UBIQUINONE BIOSYNTHESIS PROTEIN UBIV"/>
    <property type="match status" value="1"/>
</dbReference>
<accession>A0ABV8T3W3</accession>
<evidence type="ECO:0000256" key="1">
    <source>
        <dbReference type="HAMAP-Rule" id="MF_02233"/>
    </source>
</evidence>
<keyword evidence="1" id="KW-0831">Ubiquinone biosynthesis</keyword>
<keyword evidence="3" id="KW-1185">Reference proteome</keyword>
<keyword evidence="1" id="KW-0004">4Fe-4S</keyword>
<keyword evidence="1" id="KW-0411">Iron-sulfur</keyword>
<dbReference type="EMBL" id="JBHSDU010000015">
    <property type="protein sequence ID" value="MFC4313902.1"/>
    <property type="molecule type" value="Genomic_DNA"/>
</dbReference>
<keyword evidence="1" id="KW-0479">Metal-binding</keyword>
<protein>
    <recommendedName>
        <fullName evidence="1">Ubiquinone biosynthesis protein UbiV</fullName>
    </recommendedName>
</protein>
<comment type="similarity">
    <text evidence="1">Belongs to the peptidase U32 family. UbiV subfamily.</text>
</comment>
<dbReference type="NCBIfam" id="NF011991">
    <property type="entry name" value="PRK15447.1"/>
    <property type="match status" value="1"/>
</dbReference>
<comment type="pathway">
    <text evidence="1">Cofactor biosynthesis; ubiquinone biosynthesis.</text>
</comment>
<comment type="cofactor">
    <cofactor evidence="1">
        <name>[4Fe-4S] cluster</name>
        <dbReference type="ChEBI" id="CHEBI:49883"/>
    </cofactor>
</comment>
<dbReference type="InterPro" id="IPR051454">
    <property type="entry name" value="RNA/ubiquinone_mod_enzymes"/>
</dbReference>
<feature type="binding site" evidence="1">
    <location>
        <position position="187"/>
    </location>
    <ligand>
        <name>[4Fe-4S] cluster</name>
        <dbReference type="ChEBI" id="CHEBI:49883"/>
    </ligand>
</feature>
<keyword evidence="1" id="KW-0408">Iron</keyword>
<comment type="caution">
    <text evidence="2">The sequence shown here is derived from an EMBL/GenBank/DDBJ whole genome shotgun (WGS) entry which is preliminary data.</text>
</comment>